<dbReference type="Proteomes" id="UP000288805">
    <property type="component" value="Unassembled WGS sequence"/>
</dbReference>
<comment type="caution">
    <text evidence="1">The sequence shown here is derived from an EMBL/GenBank/DDBJ whole genome shotgun (WGS) entry which is preliminary data.</text>
</comment>
<reference evidence="1 2" key="1">
    <citation type="journal article" date="2018" name="PLoS Genet.">
        <title>Population sequencing reveals clonal diversity and ancestral inbreeding in the grapevine cultivar Chardonnay.</title>
        <authorList>
            <person name="Roach M.J."/>
            <person name="Johnson D.L."/>
            <person name="Bohlmann J."/>
            <person name="van Vuuren H.J."/>
            <person name="Jones S.J."/>
            <person name="Pretorius I.S."/>
            <person name="Schmidt S.A."/>
            <person name="Borneman A.R."/>
        </authorList>
    </citation>
    <scope>NUCLEOTIDE SEQUENCE [LARGE SCALE GENOMIC DNA]</scope>
    <source>
        <strain evidence="2">cv. Chardonnay</strain>
        <tissue evidence="1">Leaf</tissue>
    </source>
</reference>
<accession>A0A438H0B6</accession>
<dbReference type="EMBL" id="QGNW01000303">
    <property type="protein sequence ID" value="RVW78006.1"/>
    <property type="molecule type" value="Genomic_DNA"/>
</dbReference>
<sequence>MPSKMTDLHGWSRSSYFSEEACLPSERQVGFWKAETMADRNGEYCCLLAL</sequence>
<evidence type="ECO:0000313" key="2">
    <source>
        <dbReference type="Proteomes" id="UP000288805"/>
    </source>
</evidence>
<protein>
    <submittedName>
        <fullName evidence="1">Uncharacterized protein</fullName>
    </submittedName>
</protein>
<proteinExistence type="predicted"/>
<evidence type="ECO:0000313" key="1">
    <source>
        <dbReference type="EMBL" id="RVW78006.1"/>
    </source>
</evidence>
<gene>
    <name evidence="1" type="ORF">CK203_044868</name>
</gene>
<dbReference type="AlphaFoldDB" id="A0A438H0B6"/>
<name>A0A438H0B6_VITVI</name>
<organism evidence="1 2">
    <name type="scientific">Vitis vinifera</name>
    <name type="common">Grape</name>
    <dbReference type="NCBI Taxonomy" id="29760"/>
    <lineage>
        <taxon>Eukaryota</taxon>
        <taxon>Viridiplantae</taxon>
        <taxon>Streptophyta</taxon>
        <taxon>Embryophyta</taxon>
        <taxon>Tracheophyta</taxon>
        <taxon>Spermatophyta</taxon>
        <taxon>Magnoliopsida</taxon>
        <taxon>eudicotyledons</taxon>
        <taxon>Gunneridae</taxon>
        <taxon>Pentapetalae</taxon>
        <taxon>rosids</taxon>
        <taxon>Vitales</taxon>
        <taxon>Vitaceae</taxon>
        <taxon>Viteae</taxon>
        <taxon>Vitis</taxon>
    </lineage>
</organism>